<protein>
    <recommendedName>
        <fullName evidence="3">F-box domain-containing protein</fullName>
    </recommendedName>
</protein>
<proteinExistence type="predicted"/>
<feature type="compositionally biased region" description="Acidic residues" evidence="1">
    <location>
        <begin position="250"/>
        <end position="260"/>
    </location>
</feature>
<gene>
    <name evidence="2" type="ORF">SMAR1039_LOCUS692</name>
</gene>
<evidence type="ECO:0000256" key="1">
    <source>
        <dbReference type="SAM" id="MobiDB-lite"/>
    </source>
</evidence>
<reference evidence="2" key="1">
    <citation type="submission" date="2021-01" db="EMBL/GenBank/DDBJ databases">
        <authorList>
            <person name="Corre E."/>
            <person name="Pelletier E."/>
            <person name="Niang G."/>
            <person name="Scheremetjew M."/>
            <person name="Finn R."/>
            <person name="Kale V."/>
            <person name="Holt S."/>
            <person name="Cochrane G."/>
            <person name="Meng A."/>
            <person name="Brown T."/>
            <person name="Cohen L."/>
        </authorList>
    </citation>
    <scope>NUCLEOTIDE SEQUENCE</scope>
    <source>
        <strain evidence="2">FE7</strain>
    </source>
</reference>
<evidence type="ECO:0000313" key="2">
    <source>
        <dbReference type="EMBL" id="CAD9313568.1"/>
    </source>
</evidence>
<evidence type="ECO:0008006" key="3">
    <source>
        <dbReference type="Google" id="ProtNLM"/>
    </source>
</evidence>
<accession>A0A7S1VWS8</accession>
<sequence length="309" mass="36429">MTDINPISEQHQVVVCDPIDFTFTTPELILNIIRPLIDANSLPALLSLSTISSTFLQIIRTSETFWKELCHQRWKEKWGFHRRWEEALEHYDVFNECQEARDSRVTFWRQRYFEQEQDATRQSISPRELNLLTFDFRFWIGQPTVVDERIVVKSGLLQSASKDIRFLNNEEEHQVVEEGNEDWFSYRGALTGHPCREPGIEWFMNESSIIQWGFRPNLWPKGEIRRTELWGWEIRNPNVVMRAIDPLPSSDDDNATEEGNDLNNNSDNRLWKDLIHSLENVPMRNAPEVNGYPVTAELPRSFLEHPFVQ</sequence>
<name>A0A7S1VWS8_9STRA</name>
<dbReference type="EMBL" id="HBGM01001002">
    <property type="protein sequence ID" value="CAD9313568.1"/>
    <property type="molecule type" value="Transcribed_RNA"/>
</dbReference>
<feature type="region of interest" description="Disordered" evidence="1">
    <location>
        <begin position="245"/>
        <end position="266"/>
    </location>
</feature>
<dbReference type="AlphaFoldDB" id="A0A7S1VWS8"/>
<organism evidence="2">
    <name type="scientific">Skeletonema marinoi</name>
    <dbReference type="NCBI Taxonomy" id="267567"/>
    <lineage>
        <taxon>Eukaryota</taxon>
        <taxon>Sar</taxon>
        <taxon>Stramenopiles</taxon>
        <taxon>Ochrophyta</taxon>
        <taxon>Bacillariophyta</taxon>
        <taxon>Coscinodiscophyceae</taxon>
        <taxon>Thalassiosirophycidae</taxon>
        <taxon>Thalassiosirales</taxon>
        <taxon>Skeletonemataceae</taxon>
        <taxon>Skeletonema</taxon>
        <taxon>Skeletonema marinoi-dohrnii complex</taxon>
    </lineage>
</organism>